<dbReference type="GeneID" id="90035773"/>
<feature type="transmembrane region" description="Helical" evidence="9">
    <location>
        <begin position="300"/>
        <end position="319"/>
    </location>
</feature>
<comment type="similarity">
    <text evidence="2">Belongs to the amino acid-polyamine-organocation (APC) superfamily. YAT (TC 2.A.3.10) family.</text>
</comment>
<evidence type="ECO:0000313" key="12">
    <source>
        <dbReference type="Proteomes" id="UP001498771"/>
    </source>
</evidence>
<dbReference type="InterPro" id="IPR004841">
    <property type="entry name" value="AA-permease/SLC12A_dom"/>
</dbReference>
<keyword evidence="7 9" id="KW-0472">Membrane</keyword>
<proteinExistence type="inferred from homology"/>
<dbReference type="PANTHER" id="PTHR43341:SF4">
    <property type="entry name" value="ARGININE PERMEASE CAN1-RELATED"/>
    <property type="match status" value="1"/>
</dbReference>
<evidence type="ECO:0000313" key="11">
    <source>
        <dbReference type="EMBL" id="KAK7207416.1"/>
    </source>
</evidence>
<gene>
    <name evidence="11" type="ORF">BZA70DRAFT_233488</name>
</gene>
<reference evidence="11 12" key="1">
    <citation type="submission" date="2024-03" db="EMBL/GenBank/DDBJ databases">
        <title>Genome-scale model development and genomic sequencing of the oleaginous clade Lipomyces.</title>
        <authorList>
            <consortium name="Lawrence Berkeley National Laboratory"/>
            <person name="Czajka J.J."/>
            <person name="Han Y."/>
            <person name="Kim J."/>
            <person name="Mondo S.J."/>
            <person name="Hofstad B.A."/>
            <person name="Robles A."/>
            <person name="Haridas S."/>
            <person name="Riley R."/>
            <person name="LaButti K."/>
            <person name="Pangilinan J."/>
            <person name="Andreopoulos W."/>
            <person name="Lipzen A."/>
            <person name="Yan J."/>
            <person name="Wang M."/>
            <person name="Ng V."/>
            <person name="Grigoriev I.V."/>
            <person name="Spatafora J.W."/>
            <person name="Magnuson J.K."/>
            <person name="Baker S.E."/>
            <person name="Pomraning K.R."/>
        </authorList>
    </citation>
    <scope>NUCLEOTIDE SEQUENCE [LARGE SCALE GENOMIC DNA]</scope>
    <source>
        <strain evidence="11 12">Phaff 52-87</strain>
    </source>
</reference>
<evidence type="ECO:0000256" key="9">
    <source>
        <dbReference type="SAM" id="Phobius"/>
    </source>
</evidence>
<evidence type="ECO:0000259" key="10">
    <source>
        <dbReference type="Pfam" id="PF00324"/>
    </source>
</evidence>
<feature type="transmembrane region" description="Helical" evidence="9">
    <location>
        <begin position="474"/>
        <end position="494"/>
    </location>
</feature>
<name>A0ABR1FC38_9ASCO</name>
<dbReference type="Proteomes" id="UP001498771">
    <property type="component" value="Unassembled WGS sequence"/>
</dbReference>
<dbReference type="Gene3D" id="1.20.1740.10">
    <property type="entry name" value="Amino acid/polyamine transporter I"/>
    <property type="match status" value="1"/>
</dbReference>
<dbReference type="EMBL" id="JBBJBU010000001">
    <property type="protein sequence ID" value="KAK7207416.1"/>
    <property type="molecule type" value="Genomic_DNA"/>
</dbReference>
<comment type="subcellular location">
    <subcellularLocation>
        <location evidence="1">Membrane</location>
        <topology evidence="1">Multi-pass membrane protein</topology>
    </subcellularLocation>
</comment>
<feature type="transmembrane region" description="Helical" evidence="9">
    <location>
        <begin position="428"/>
        <end position="453"/>
    </location>
</feature>
<evidence type="ECO:0000256" key="8">
    <source>
        <dbReference type="SAM" id="MobiDB-lite"/>
    </source>
</evidence>
<accession>A0ABR1FC38</accession>
<dbReference type="PIRSF" id="PIRSF006060">
    <property type="entry name" value="AA_transporter"/>
    <property type="match status" value="1"/>
</dbReference>
<evidence type="ECO:0000256" key="7">
    <source>
        <dbReference type="ARBA" id="ARBA00023136"/>
    </source>
</evidence>
<evidence type="ECO:0000256" key="5">
    <source>
        <dbReference type="ARBA" id="ARBA00022970"/>
    </source>
</evidence>
<feature type="region of interest" description="Disordered" evidence="8">
    <location>
        <begin position="1"/>
        <end position="26"/>
    </location>
</feature>
<evidence type="ECO:0000256" key="2">
    <source>
        <dbReference type="ARBA" id="ARBA00006983"/>
    </source>
</evidence>
<feature type="transmembrane region" description="Helical" evidence="9">
    <location>
        <begin position="143"/>
        <end position="164"/>
    </location>
</feature>
<feature type="transmembrane region" description="Helical" evidence="9">
    <location>
        <begin position="89"/>
        <end position="106"/>
    </location>
</feature>
<feature type="transmembrane region" description="Helical" evidence="9">
    <location>
        <begin position="205"/>
        <end position="225"/>
    </location>
</feature>
<feature type="transmembrane region" description="Helical" evidence="9">
    <location>
        <begin position="354"/>
        <end position="374"/>
    </location>
</feature>
<feature type="transmembrane region" description="Helical" evidence="9">
    <location>
        <begin position="176"/>
        <end position="196"/>
    </location>
</feature>
<dbReference type="PROSITE" id="PS00218">
    <property type="entry name" value="AMINO_ACID_PERMEASE_1"/>
    <property type="match status" value="1"/>
</dbReference>
<feature type="domain" description="Amino acid permease/ SLC12A" evidence="10">
    <location>
        <begin position="61"/>
        <end position="530"/>
    </location>
</feature>
<dbReference type="RefSeq" id="XP_064770449.1">
    <property type="nucleotide sequence ID" value="XM_064910261.1"/>
</dbReference>
<protein>
    <submittedName>
        <fullName evidence="11">Amino acid permease/ SLC12A domain-containing protein</fullName>
    </submittedName>
</protein>
<organism evidence="11 12">
    <name type="scientific">Myxozyma melibiosi</name>
    <dbReference type="NCBI Taxonomy" id="54550"/>
    <lineage>
        <taxon>Eukaryota</taxon>
        <taxon>Fungi</taxon>
        <taxon>Dikarya</taxon>
        <taxon>Ascomycota</taxon>
        <taxon>Saccharomycotina</taxon>
        <taxon>Lipomycetes</taxon>
        <taxon>Lipomycetales</taxon>
        <taxon>Lipomycetaceae</taxon>
        <taxon>Myxozyma</taxon>
    </lineage>
</organism>
<dbReference type="Pfam" id="PF00324">
    <property type="entry name" value="AA_permease"/>
    <property type="match status" value="1"/>
</dbReference>
<keyword evidence="3" id="KW-0813">Transport</keyword>
<sequence length="567" mass="62246">MDPTYSDGNSAEKDSGVNEKTTTVPQVNSIYDSERGSVVDVKVDVHTNIKDGLQRQMHQRHVQMIALAGTLGTGLFLSSGKAIIHAGPAGALIAYILVGTVVWSMIQSLAEMMCYAPIAGGYIHYAERFLHPSAGFALGWMQWYSAVISLPTEIISAAVIIGFWDTDPISGDIPRSHMIGYITALLILCSAINYFGARWFGEAEFVFAIIKILLIMGLIIAGLVVDLGGGPDHDRIGFRYWKNPGAFAAYPVEGSVGKFTGWFTSLLQAAFSFGGVETLAMTAAEVQNPRANMKKAARLLFYRILFFYVCGILIVGMLVPSNDPHLLNSTGNGAASSPFVIAFNRAGIKVLPSIINAGILTSAFSAADSVLYSASRMLYGLSLRGQAPRIFSTTLKNGLPIASLVLSTLFILLAYMTLSDGAQTVLNWLSNLTSIATFICWGTICITFLRYKAGCEAHGIDRKTSFFYNKWQPWPAYWAIFWCIINVLFNGYQVFIHGMWSTSDFIIAYINIPIVAALFLGHWLWTGRKKFPKGSEIDMYSNIPGPEIDFDPNPPTTKIAKFFRWLL</sequence>
<keyword evidence="4 9" id="KW-0812">Transmembrane</keyword>
<keyword evidence="5" id="KW-0029">Amino-acid transport</keyword>
<feature type="transmembrane region" description="Helical" evidence="9">
    <location>
        <begin position="395"/>
        <end position="416"/>
    </location>
</feature>
<feature type="transmembrane region" description="Helical" evidence="9">
    <location>
        <begin position="259"/>
        <end position="280"/>
    </location>
</feature>
<keyword evidence="6 9" id="KW-1133">Transmembrane helix</keyword>
<keyword evidence="12" id="KW-1185">Reference proteome</keyword>
<dbReference type="InterPro" id="IPR050524">
    <property type="entry name" value="APC_YAT"/>
</dbReference>
<evidence type="ECO:0000256" key="3">
    <source>
        <dbReference type="ARBA" id="ARBA00022448"/>
    </source>
</evidence>
<dbReference type="InterPro" id="IPR004840">
    <property type="entry name" value="Amino_acid_permease_CS"/>
</dbReference>
<dbReference type="PANTHER" id="PTHR43341">
    <property type="entry name" value="AMINO ACID PERMEASE"/>
    <property type="match status" value="1"/>
</dbReference>
<feature type="transmembrane region" description="Helical" evidence="9">
    <location>
        <begin position="506"/>
        <end position="525"/>
    </location>
</feature>
<evidence type="ECO:0000256" key="6">
    <source>
        <dbReference type="ARBA" id="ARBA00022989"/>
    </source>
</evidence>
<evidence type="ECO:0000256" key="1">
    <source>
        <dbReference type="ARBA" id="ARBA00004141"/>
    </source>
</evidence>
<comment type="caution">
    <text evidence="11">The sequence shown here is derived from an EMBL/GenBank/DDBJ whole genome shotgun (WGS) entry which is preliminary data.</text>
</comment>
<evidence type="ECO:0000256" key="4">
    <source>
        <dbReference type="ARBA" id="ARBA00022692"/>
    </source>
</evidence>